<dbReference type="CDD" id="cd17537">
    <property type="entry name" value="REC_FixJ"/>
    <property type="match status" value="1"/>
</dbReference>
<dbReference type="SUPFAM" id="SSF52172">
    <property type="entry name" value="CheY-like"/>
    <property type="match status" value="1"/>
</dbReference>
<evidence type="ECO:0000256" key="6">
    <source>
        <dbReference type="PROSITE-ProRule" id="PRU00169"/>
    </source>
</evidence>
<dbReference type="InterPro" id="IPR016032">
    <property type="entry name" value="Sig_transdc_resp-reg_C-effctor"/>
</dbReference>
<dbReference type="SMART" id="SM00421">
    <property type="entry name" value="HTH_LUXR"/>
    <property type="match status" value="1"/>
</dbReference>
<evidence type="ECO:0000256" key="2">
    <source>
        <dbReference type="ARBA" id="ARBA00023012"/>
    </source>
</evidence>
<feature type="domain" description="HTH luxR-type" evidence="7">
    <location>
        <begin position="136"/>
        <end position="201"/>
    </location>
</feature>
<keyword evidence="3" id="KW-0805">Transcription regulation</keyword>
<keyword evidence="5" id="KW-0804">Transcription</keyword>
<dbReference type="RefSeq" id="WP_131003718.1">
    <property type="nucleotide sequence ID" value="NZ_JBHSZR010000013.1"/>
</dbReference>
<sequence>MANEAVVHVVDDDDAVRRSLSFLLASDGLPVRLHESADAFLDHIDGVQEGCVVTDVRMPGIDGIEFLRRLRIEGLGLPVIVMTGHADVPMAVEALKQGAVDFIEKPFSDDLFLAAVRSALAGHAAETREHARAAEMRERIERLSDREREVLDRLVAGKANKVIAYELEISARTVEIYRANVMTKMQAKSLSELVRMAVAAGLDHESEDPRRV</sequence>
<dbReference type="PRINTS" id="PR00038">
    <property type="entry name" value="HTHLUXR"/>
</dbReference>
<evidence type="ECO:0000256" key="4">
    <source>
        <dbReference type="ARBA" id="ARBA00023125"/>
    </source>
</evidence>
<evidence type="ECO:0000256" key="3">
    <source>
        <dbReference type="ARBA" id="ARBA00023015"/>
    </source>
</evidence>
<keyword evidence="4" id="KW-0238">DNA-binding</keyword>
<dbReference type="GO" id="GO:0003677">
    <property type="term" value="F:DNA binding"/>
    <property type="evidence" value="ECO:0007669"/>
    <property type="project" value="UniProtKB-KW"/>
</dbReference>
<dbReference type="SUPFAM" id="SSF46894">
    <property type="entry name" value="C-terminal effector domain of the bipartite response regulators"/>
    <property type="match status" value="1"/>
</dbReference>
<dbReference type="AlphaFoldDB" id="A0A4Q9GIR3"/>
<comment type="caution">
    <text evidence="9">The sequence shown here is derived from an EMBL/GenBank/DDBJ whole genome shotgun (WGS) entry which is preliminary data.</text>
</comment>
<reference evidence="9 10" key="1">
    <citation type="submission" date="2019-02" db="EMBL/GenBank/DDBJ databases">
        <title>Hansschlegelia quercus sp. nov., a novel methylotrophic bacterium from buds of oak (Quercus robur L.).</title>
        <authorList>
            <person name="Agafonova N.V."/>
            <person name="Kaparullina E.N."/>
            <person name="Grouzdev D.S."/>
            <person name="Doronina N.V."/>
        </authorList>
    </citation>
    <scope>NUCLEOTIDE SEQUENCE [LARGE SCALE GENOMIC DNA]</scope>
    <source>
        <strain evidence="9 10">Dub</strain>
    </source>
</reference>
<dbReference type="InterPro" id="IPR001789">
    <property type="entry name" value="Sig_transdc_resp-reg_receiver"/>
</dbReference>
<name>A0A4Q9GIR3_9HYPH</name>
<dbReference type="Pfam" id="PF00196">
    <property type="entry name" value="GerE"/>
    <property type="match status" value="1"/>
</dbReference>
<accession>A0A4Q9GIR3</accession>
<dbReference type="InterPro" id="IPR036388">
    <property type="entry name" value="WH-like_DNA-bd_sf"/>
</dbReference>
<feature type="domain" description="Response regulatory" evidence="8">
    <location>
        <begin position="6"/>
        <end position="120"/>
    </location>
</feature>
<evidence type="ECO:0000259" key="8">
    <source>
        <dbReference type="PROSITE" id="PS50110"/>
    </source>
</evidence>
<organism evidence="9 10">
    <name type="scientific">Hansschlegelia quercus</name>
    <dbReference type="NCBI Taxonomy" id="2528245"/>
    <lineage>
        <taxon>Bacteria</taxon>
        <taxon>Pseudomonadati</taxon>
        <taxon>Pseudomonadota</taxon>
        <taxon>Alphaproteobacteria</taxon>
        <taxon>Hyphomicrobiales</taxon>
        <taxon>Methylopilaceae</taxon>
        <taxon>Hansschlegelia</taxon>
    </lineage>
</organism>
<dbReference type="PROSITE" id="PS50110">
    <property type="entry name" value="RESPONSE_REGULATORY"/>
    <property type="match status" value="1"/>
</dbReference>
<dbReference type="CDD" id="cd06170">
    <property type="entry name" value="LuxR_C_like"/>
    <property type="match status" value="1"/>
</dbReference>
<evidence type="ECO:0000256" key="5">
    <source>
        <dbReference type="ARBA" id="ARBA00023163"/>
    </source>
</evidence>
<dbReference type="PROSITE" id="PS50043">
    <property type="entry name" value="HTH_LUXR_2"/>
    <property type="match status" value="1"/>
</dbReference>
<evidence type="ECO:0000259" key="7">
    <source>
        <dbReference type="PROSITE" id="PS50043"/>
    </source>
</evidence>
<evidence type="ECO:0000313" key="9">
    <source>
        <dbReference type="EMBL" id="TBN52484.1"/>
    </source>
</evidence>
<keyword evidence="10" id="KW-1185">Reference proteome</keyword>
<keyword evidence="1 6" id="KW-0597">Phosphoprotein</keyword>
<dbReference type="FunFam" id="3.40.50.2300:FF:000018">
    <property type="entry name" value="DNA-binding transcriptional regulator NtrC"/>
    <property type="match status" value="1"/>
</dbReference>
<dbReference type="EMBL" id="SIUB01000005">
    <property type="protein sequence ID" value="TBN52484.1"/>
    <property type="molecule type" value="Genomic_DNA"/>
</dbReference>
<dbReference type="PANTHER" id="PTHR44688:SF16">
    <property type="entry name" value="DNA-BINDING TRANSCRIPTIONAL ACTIVATOR DEVR_DOSR"/>
    <property type="match status" value="1"/>
</dbReference>
<dbReference type="PANTHER" id="PTHR44688">
    <property type="entry name" value="DNA-BINDING TRANSCRIPTIONAL ACTIVATOR DEVR_DOSR"/>
    <property type="match status" value="1"/>
</dbReference>
<dbReference type="Gene3D" id="3.40.50.2300">
    <property type="match status" value="1"/>
</dbReference>
<keyword evidence="2" id="KW-0902">Two-component regulatory system</keyword>
<dbReference type="InterPro" id="IPR000792">
    <property type="entry name" value="Tscrpt_reg_LuxR_C"/>
</dbReference>
<proteinExistence type="predicted"/>
<evidence type="ECO:0000313" key="10">
    <source>
        <dbReference type="Proteomes" id="UP000291613"/>
    </source>
</evidence>
<evidence type="ECO:0000256" key="1">
    <source>
        <dbReference type="ARBA" id="ARBA00022553"/>
    </source>
</evidence>
<gene>
    <name evidence="9" type="ORF">EYR15_11665</name>
</gene>
<dbReference type="SMART" id="SM00448">
    <property type="entry name" value="REC"/>
    <property type="match status" value="1"/>
</dbReference>
<dbReference type="PROSITE" id="PS00622">
    <property type="entry name" value="HTH_LUXR_1"/>
    <property type="match status" value="1"/>
</dbReference>
<dbReference type="Proteomes" id="UP000291613">
    <property type="component" value="Unassembled WGS sequence"/>
</dbReference>
<protein>
    <submittedName>
        <fullName evidence="9">Response regulator</fullName>
    </submittedName>
</protein>
<dbReference type="InterPro" id="IPR011006">
    <property type="entry name" value="CheY-like_superfamily"/>
</dbReference>
<dbReference type="GO" id="GO:0000160">
    <property type="term" value="P:phosphorelay signal transduction system"/>
    <property type="evidence" value="ECO:0007669"/>
    <property type="project" value="UniProtKB-KW"/>
</dbReference>
<dbReference type="OrthoDB" id="9782655at2"/>
<dbReference type="NCBIfam" id="NF006900">
    <property type="entry name" value="PRK09390.1"/>
    <property type="match status" value="1"/>
</dbReference>
<dbReference type="Gene3D" id="1.10.10.10">
    <property type="entry name" value="Winged helix-like DNA-binding domain superfamily/Winged helix DNA-binding domain"/>
    <property type="match status" value="1"/>
</dbReference>
<feature type="modified residue" description="4-aspartylphosphate" evidence="6">
    <location>
        <position position="55"/>
    </location>
</feature>
<dbReference type="GO" id="GO:0006355">
    <property type="term" value="P:regulation of DNA-templated transcription"/>
    <property type="evidence" value="ECO:0007669"/>
    <property type="project" value="InterPro"/>
</dbReference>
<dbReference type="Pfam" id="PF00072">
    <property type="entry name" value="Response_reg"/>
    <property type="match status" value="1"/>
</dbReference>